<proteinExistence type="inferred from homology"/>
<protein>
    <submittedName>
        <fullName evidence="3">Uncharacterized protein</fullName>
    </submittedName>
</protein>
<dbReference type="PRINTS" id="PR00081">
    <property type="entry name" value="GDHRDH"/>
</dbReference>
<feature type="non-terminal residue" evidence="3">
    <location>
        <position position="135"/>
    </location>
</feature>
<reference evidence="3" key="1">
    <citation type="submission" date="2018-05" db="EMBL/GenBank/DDBJ databases">
        <authorList>
            <person name="Lanie J.A."/>
            <person name="Ng W.-L."/>
            <person name="Kazmierczak K.M."/>
            <person name="Andrzejewski T.M."/>
            <person name="Davidsen T.M."/>
            <person name="Wayne K.J."/>
            <person name="Tettelin H."/>
            <person name="Glass J.I."/>
            <person name="Rusch D."/>
            <person name="Podicherti R."/>
            <person name="Tsui H.-C.T."/>
            <person name="Winkler M.E."/>
        </authorList>
    </citation>
    <scope>NUCLEOTIDE SEQUENCE</scope>
</reference>
<sequence>VDLGLKGKKAIVTGGTRGIGRAIVDRFALEGCHVALCARGANEVAETVETVEAAGVNGFGKAVDVTDSVALRKWIEEASTMLGGLDVLVPNVSALAVANNENSWQAGFDTDLMGTFHAVESAMAHLEASGNGSVV</sequence>
<name>A0A382PVA9_9ZZZZ</name>
<evidence type="ECO:0000313" key="3">
    <source>
        <dbReference type="EMBL" id="SVC77264.1"/>
    </source>
</evidence>
<keyword evidence="2" id="KW-0560">Oxidoreductase</keyword>
<dbReference type="PANTHER" id="PTHR43943:SF17">
    <property type="entry name" value="3-PHENYLPROPIONATE-DIHYDRODIOL_CINNAMIC ACID-DIHYDRODIOL DEHYDROGENASE"/>
    <property type="match status" value="1"/>
</dbReference>
<feature type="non-terminal residue" evidence="3">
    <location>
        <position position="1"/>
    </location>
</feature>
<comment type="similarity">
    <text evidence="1">Belongs to the short-chain dehydrogenases/reductases (SDR) family.</text>
</comment>
<dbReference type="PANTHER" id="PTHR43943">
    <property type="entry name" value="DEHYDROGENASE/REDUCTASE (SDR FAMILY) MEMBER 4"/>
    <property type="match status" value="1"/>
</dbReference>
<evidence type="ECO:0000256" key="1">
    <source>
        <dbReference type="ARBA" id="ARBA00006484"/>
    </source>
</evidence>
<dbReference type="InterPro" id="IPR036291">
    <property type="entry name" value="NAD(P)-bd_dom_sf"/>
</dbReference>
<dbReference type="Pfam" id="PF00106">
    <property type="entry name" value="adh_short"/>
    <property type="match status" value="1"/>
</dbReference>
<dbReference type="Gene3D" id="3.40.50.720">
    <property type="entry name" value="NAD(P)-binding Rossmann-like Domain"/>
    <property type="match status" value="1"/>
</dbReference>
<dbReference type="SUPFAM" id="SSF51735">
    <property type="entry name" value="NAD(P)-binding Rossmann-fold domains"/>
    <property type="match status" value="1"/>
</dbReference>
<dbReference type="GO" id="GO:0016491">
    <property type="term" value="F:oxidoreductase activity"/>
    <property type="evidence" value="ECO:0007669"/>
    <property type="project" value="UniProtKB-KW"/>
</dbReference>
<dbReference type="EMBL" id="UINC01110032">
    <property type="protein sequence ID" value="SVC77264.1"/>
    <property type="molecule type" value="Genomic_DNA"/>
</dbReference>
<evidence type="ECO:0000256" key="2">
    <source>
        <dbReference type="ARBA" id="ARBA00023002"/>
    </source>
</evidence>
<dbReference type="InterPro" id="IPR002347">
    <property type="entry name" value="SDR_fam"/>
</dbReference>
<gene>
    <name evidence="3" type="ORF">METZ01_LOCUS330118</name>
</gene>
<organism evidence="3">
    <name type="scientific">marine metagenome</name>
    <dbReference type="NCBI Taxonomy" id="408172"/>
    <lineage>
        <taxon>unclassified sequences</taxon>
        <taxon>metagenomes</taxon>
        <taxon>ecological metagenomes</taxon>
    </lineage>
</organism>
<accession>A0A382PVA9</accession>
<dbReference type="AlphaFoldDB" id="A0A382PVA9"/>